<dbReference type="InterPro" id="IPR019403">
    <property type="entry name" value="Mediator_Med19_met"/>
</dbReference>
<dbReference type="Gramene" id="mRNA:HanXRQr2_Chr02g0059371">
    <property type="protein sequence ID" value="mRNA:HanXRQr2_Chr02g0059371"/>
    <property type="gene ID" value="HanXRQr2_Chr02g0059371"/>
</dbReference>
<dbReference type="Proteomes" id="UP000215914">
    <property type="component" value="Unassembled WGS sequence"/>
</dbReference>
<feature type="compositionally biased region" description="Basic and acidic residues" evidence="5">
    <location>
        <begin position="195"/>
        <end position="212"/>
    </location>
</feature>
<evidence type="ECO:0000313" key="7">
    <source>
        <dbReference type="Proteomes" id="UP000215914"/>
    </source>
</evidence>
<dbReference type="GO" id="GO:0003712">
    <property type="term" value="F:transcription coregulator activity"/>
    <property type="evidence" value="ECO:0007669"/>
    <property type="project" value="InterPro"/>
</dbReference>
<feature type="compositionally biased region" description="Basic residues" evidence="5">
    <location>
        <begin position="174"/>
        <end position="194"/>
    </location>
</feature>
<evidence type="ECO:0000313" key="6">
    <source>
        <dbReference type="EMBL" id="KAF5817976.1"/>
    </source>
</evidence>
<comment type="subcellular location">
    <subcellularLocation>
        <location evidence="1">Nucleus</location>
    </subcellularLocation>
</comment>
<evidence type="ECO:0000256" key="4">
    <source>
        <dbReference type="ARBA" id="ARBA00023242"/>
    </source>
</evidence>
<dbReference type="GO" id="GO:0016592">
    <property type="term" value="C:mediator complex"/>
    <property type="evidence" value="ECO:0000318"/>
    <property type="project" value="GO_Central"/>
</dbReference>
<sequence length="254" mass="28871">MSQGGISLLAMTAQNADDPQTLRMVAGAIAKLSGNAWWCKSFCISTICKQGCSQSDFGPKELTGAVDLVQYYKLFLHYEFFCKKSTSLSVLDAHYLHNVFGDKEIRKCEGMQLNQLINDNKSISQEAMHPFDLNALGDAFHLRETAPIELPDSKKGVPTQAGRSMCELKGKEKKDKKHKDKEHKKHKHHHHHKDKKNENDKINPRDSGAEHLKKPHEKKRKVDGDEDLSGIHRHQNTKYKRSKMDEFGVIRIAT</sequence>
<reference evidence="6" key="2">
    <citation type="submission" date="2020-06" db="EMBL/GenBank/DDBJ databases">
        <title>Helianthus annuus Genome sequencing and assembly Release 2.</title>
        <authorList>
            <person name="Gouzy J."/>
            <person name="Langlade N."/>
            <person name="Munos S."/>
        </authorList>
    </citation>
    <scope>NUCLEOTIDE SEQUENCE</scope>
    <source>
        <tissue evidence="6">Leaves</tissue>
    </source>
</reference>
<evidence type="ECO:0008006" key="8">
    <source>
        <dbReference type="Google" id="ProtNLM"/>
    </source>
</evidence>
<keyword evidence="4" id="KW-0539">Nucleus</keyword>
<reference evidence="6" key="1">
    <citation type="journal article" date="2017" name="Nature">
        <title>The sunflower genome provides insights into oil metabolism, flowering and Asterid evolution.</title>
        <authorList>
            <person name="Badouin H."/>
            <person name="Gouzy J."/>
            <person name="Grassa C.J."/>
            <person name="Murat F."/>
            <person name="Staton S.E."/>
            <person name="Cottret L."/>
            <person name="Lelandais-Briere C."/>
            <person name="Owens G.L."/>
            <person name="Carrere S."/>
            <person name="Mayjonade B."/>
            <person name="Legrand L."/>
            <person name="Gill N."/>
            <person name="Kane N.C."/>
            <person name="Bowers J.E."/>
            <person name="Hubner S."/>
            <person name="Bellec A."/>
            <person name="Berard A."/>
            <person name="Berges H."/>
            <person name="Blanchet N."/>
            <person name="Boniface M.C."/>
            <person name="Brunel D."/>
            <person name="Catrice O."/>
            <person name="Chaidir N."/>
            <person name="Claudel C."/>
            <person name="Donnadieu C."/>
            <person name="Faraut T."/>
            <person name="Fievet G."/>
            <person name="Helmstetter N."/>
            <person name="King M."/>
            <person name="Knapp S.J."/>
            <person name="Lai Z."/>
            <person name="Le Paslier M.C."/>
            <person name="Lippi Y."/>
            <person name="Lorenzon L."/>
            <person name="Mandel J.R."/>
            <person name="Marage G."/>
            <person name="Marchand G."/>
            <person name="Marquand E."/>
            <person name="Bret-Mestries E."/>
            <person name="Morien E."/>
            <person name="Nambeesan S."/>
            <person name="Nguyen T."/>
            <person name="Pegot-Espagnet P."/>
            <person name="Pouilly N."/>
            <person name="Raftis F."/>
            <person name="Sallet E."/>
            <person name="Schiex T."/>
            <person name="Thomas J."/>
            <person name="Vandecasteele C."/>
            <person name="Vares D."/>
            <person name="Vear F."/>
            <person name="Vautrin S."/>
            <person name="Crespi M."/>
            <person name="Mangin B."/>
            <person name="Burke J.M."/>
            <person name="Salse J."/>
            <person name="Munos S."/>
            <person name="Vincourt P."/>
            <person name="Rieseberg L.H."/>
            <person name="Langlade N.B."/>
        </authorList>
    </citation>
    <scope>NUCLEOTIDE SEQUENCE</scope>
    <source>
        <tissue evidence="6">Leaves</tissue>
    </source>
</reference>
<evidence type="ECO:0000256" key="2">
    <source>
        <dbReference type="ARBA" id="ARBA00023015"/>
    </source>
</evidence>
<organism evidence="6 7">
    <name type="scientific">Helianthus annuus</name>
    <name type="common">Common sunflower</name>
    <dbReference type="NCBI Taxonomy" id="4232"/>
    <lineage>
        <taxon>Eukaryota</taxon>
        <taxon>Viridiplantae</taxon>
        <taxon>Streptophyta</taxon>
        <taxon>Embryophyta</taxon>
        <taxon>Tracheophyta</taxon>
        <taxon>Spermatophyta</taxon>
        <taxon>Magnoliopsida</taxon>
        <taxon>eudicotyledons</taxon>
        <taxon>Gunneridae</taxon>
        <taxon>Pentapetalae</taxon>
        <taxon>asterids</taxon>
        <taxon>campanulids</taxon>
        <taxon>Asterales</taxon>
        <taxon>Asteraceae</taxon>
        <taxon>Asteroideae</taxon>
        <taxon>Heliantheae alliance</taxon>
        <taxon>Heliantheae</taxon>
        <taxon>Helianthus</taxon>
    </lineage>
</organism>
<name>A0A9K3JLS2_HELAN</name>
<evidence type="ECO:0000256" key="3">
    <source>
        <dbReference type="ARBA" id="ARBA00023163"/>
    </source>
</evidence>
<keyword evidence="7" id="KW-1185">Reference proteome</keyword>
<proteinExistence type="predicted"/>
<dbReference type="GO" id="GO:0045944">
    <property type="term" value="P:positive regulation of transcription by RNA polymerase II"/>
    <property type="evidence" value="ECO:0000318"/>
    <property type="project" value="GO_Central"/>
</dbReference>
<feature type="region of interest" description="Disordered" evidence="5">
    <location>
        <begin position="147"/>
        <end position="254"/>
    </location>
</feature>
<dbReference type="AlphaFoldDB" id="A0A9K3JLS2"/>
<dbReference type="EMBL" id="MNCJ02000317">
    <property type="protein sequence ID" value="KAF5817976.1"/>
    <property type="molecule type" value="Genomic_DNA"/>
</dbReference>
<evidence type="ECO:0000256" key="5">
    <source>
        <dbReference type="SAM" id="MobiDB-lite"/>
    </source>
</evidence>
<protein>
    <recommendedName>
        <fullName evidence="8">Mediator of RNA polymerase II transcription subunit 19a</fullName>
    </recommendedName>
</protein>
<keyword evidence="3" id="KW-0804">Transcription</keyword>
<feature type="compositionally biased region" description="Basic residues" evidence="5">
    <location>
        <begin position="231"/>
        <end position="241"/>
    </location>
</feature>
<gene>
    <name evidence="6" type="ORF">HanXRQr2_Chr02g0059371</name>
</gene>
<dbReference type="PANTHER" id="PTHR22536:SF10">
    <property type="entry name" value="MEDIATOR OF RNA POLYMERASE II TRANSCRIPTION SUBUNIT 19A"/>
    <property type="match status" value="1"/>
</dbReference>
<evidence type="ECO:0000256" key="1">
    <source>
        <dbReference type="ARBA" id="ARBA00004123"/>
    </source>
</evidence>
<keyword evidence="2" id="KW-0805">Transcription regulation</keyword>
<dbReference type="PANTHER" id="PTHR22536">
    <property type="entry name" value="LUNG CANCER METASTASIS-RELATED LCMR1 PROTEIN"/>
    <property type="match status" value="1"/>
</dbReference>
<comment type="caution">
    <text evidence="6">The sequence shown here is derived from an EMBL/GenBank/DDBJ whole genome shotgun (WGS) entry which is preliminary data.</text>
</comment>
<accession>A0A9K3JLS2</accession>